<protein>
    <submittedName>
        <fullName evidence="2">Uncharacterized protein</fullName>
    </submittedName>
</protein>
<gene>
    <name evidence="2" type="ORF">B0T10DRAFT_260595</name>
</gene>
<evidence type="ECO:0000313" key="2">
    <source>
        <dbReference type="EMBL" id="KAH6871555.1"/>
    </source>
</evidence>
<feature type="compositionally biased region" description="Basic and acidic residues" evidence="1">
    <location>
        <begin position="93"/>
        <end position="102"/>
    </location>
</feature>
<comment type="caution">
    <text evidence="2">The sequence shown here is derived from an EMBL/GenBank/DDBJ whole genome shotgun (WGS) entry which is preliminary data.</text>
</comment>
<dbReference type="EMBL" id="JAGPYM010000053">
    <property type="protein sequence ID" value="KAH6871555.1"/>
    <property type="molecule type" value="Genomic_DNA"/>
</dbReference>
<reference evidence="2 3" key="1">
    <citation type="journal article" date="2021" name="Nat. Commun.">
        <title>Genetic determinants of endophytism in the Arabidopsis root mycobiome.</title>
        <authorList>
            <person name="Mesny F."/>
            <person name="Miyauchi S."/>
            <person name="Thiergart T."/>
            <person name="Pickel B."/>
            <person name="Atanasova L."/>
            <person name="Karlsson M."/>
            <person name="Huettel B."/>
            <person name="Barry K.W."/>
            <person name="Haridas S."/>
            <person name="Chen C."/>
            <person name="Bauer D."/>
            <person name="Andreopoulos W."/>
            <person name="Pangilinan J."/>
            <person name="LaButti K."/>
            <person name="Riley R."/>
            <person name="Lipzen A."/>
            <person name="Clum A."/>
            <person name="Drula E."/>
            <person name="Henrissat B."/>
            <person name="Kohler A."/>
            <person name="Grigoriev I.V."/>
            <person name="Martin F.M."/>
            <person name="Hacquard S."/>
        </authorList>
    </citation>
    <scope>NUCLEOTIDE SEQUENCE [LARGE SCALE GENOMIC DNA]</scope>
    <source>
        <strain evidence="2 3">MPI-CAGE-CH-0241</strain>
    </source>
</reference>
<dbReference type="Proteomes" id="UP000777438">
    <property type="component" value="Unassembled WGS sequence"/>
</dbReference>
<organism evidence="2 3">
    <name type="scientific">Thelonectria olida</name>
    <dbReference type="NCBI Taxonomy" id="1576542"/>
    <lineage>
        <taxon>Eukaryota</taxon>
        <taxon>Fungi</taxon>
        <taxon>Dikarya</taxon>
        <taxon>Ascomycota</taxon>
        <taxon>Pezizomycotina</taxon>
        <taxon>Sordariomycetes</taxon>
        <taxon>Hypocreomycetidae</taxon>
        <taxon>Hypocreales</taxon>
        <taxon>Nectriaceae</taxon>
        <taxon>Thelonectria</taxon>
    </lineage>
</organism>
<name>A0A9P8VRI1_9HYPO</name>
<dbReference type="AlphaFoldDB" id="A0A9P8VRI1"/>
<keyword evidence="3" id="KW-1185">Reference proteome</keyword>
<accession>A0A9P8VRI1</accession>
<sequence>MGGEMPVVGPLKLPFDQMQFLWLSSEFADQDLAAVNSSIEFFKEKPIQTSSKREKLLKGYHIRLVGDSQVWVDHIFGHQPKNSKKPGSADPGGKPEKPDAGSDMKLVNTGRVKAAMGDRSGARKCQEIMDAFLGFQKMDVDTNLSDLSMQTDKR</sequence>
<proteinExistence type="predicted"/>
<feature type="region of interest" description="Disordered" evidence="1">
    <location>
        <begin position="76"/>
        <end position="107"/>
    </location>
</feature>
<evidence type="ECO:0000256" key="1">
    <source>
        <dbReference type="SAM" id="MobiDB-lite"/>
    </source>
</evidence>
<evidence type="ECO:0000313" key="3">
    <source>
        <dbReference type="Proteomes" id="UP000777438"/>
    </source>
</evidence>
<dbReference type="OrthoDB" id="5352492at2759"/>